<dbReference type="SUPFAM" id="SSF54695">
    <property type="entry name" value="POZ domain"/>
    <property type="match status" value="1"/>
</dbReference>
<dbReference type="Gene3D" id="3.30.710.10">
    <property type="entry name" value="Potassium Channel Kv1.1, Chain A"/>
    <property type="match status" value="1"/>
</dbReference>
<dbReference type="EMBL" id="GL379861">
    <property type="protein sequence ID" value="EGT57330.1"/>
    <property type="molecule type" value="Genomic_DNA"/>
</dbReference>
<organism evidence="3">
    <name type="scientific">Caenorhabditis brenneri</name>
    <name type="common">Nematode worm</name>
    <dbReference type="NCBI Taxonomy" id="135651"/>
    <lineage>
        <taxon>Eukaryota</taxon>
        <taxon>Metazoa</taxon>
        <taxon>Ecdysozoa</taxon>
        <taxon>Nematoda</taxon>
        <taxon>Chromadorea</taxon>
        <taxon>Rhabditida</taxon>
        <taxon>Rhabditina</taxon>
        <taxon>Rhabditomorpha</taxon>
        <taxon>Rhabditoidea</taxon>
        <taxon>Rhabditidae</taxon>
        <taxon>Peloderinae</taxon>
        <taxon>Caenorhabditis</taxon>
    </lineage>
</organism>
<reference evidence="3" key="1">
    <citation type="submission" date="2011-07" db="EMBL/GenBank/DDBJ databases">
        <authorList>
            <consortium name="Caenorhabditis brenneri Sequencing and Analysis Consortium"/>
            <person name="Wilson R.K."/>
        </authorList>
    </citation>
    <scope>NUCLEOTIDE SEQUENCE [LARGE SCALE GENOMIC DNA]</scope>
    <source>
        <strain evidence="3">PB2801</strain>
    </source>
</reference>
<dbReference type="InterPro" id="IPR011333">
    <property type="entry name" value="SKP1/BTB/POZ_sf"/>
</dbReference>
<name>G0NC84_CAEBE</name>
<dbReference type="Pfam" id="PF00651">
    <property type="entry name" value="BTB"/>
    <property type="match status" value="1"/>
</dbReference>
<dbReference type="HOGENOM" id="CLU_036654_0_1_1"/>
<dbReference type="InParanoid" id="G0NC84"/>
<protein>
    <recommendedName>
        <fullName evidence="1">BTB domain-containing protein</fullName>
    </recommendedName>
</protein>
<gene>
    <name evidence="2" type="ORF">CAEBREN_01441</name>
</gene>
<dbReference type="OrthoDB" id="5816681at2759"/>
<accession>G0NC84</accession>
<feature type="domain" description="BTB" evidence="1">
    <location>
        <begin position="138"/>
        <end position="193"/>
    </location>
</feature>
<sequence>MDPEEEVELIKFKSEVRPTSEGKHHYGDVLSDHIECSHMTDQHESHVIGYWWLVFDEHLRARMKSWSGELRWYTTNADGERHFEYAFPASTSMLHRLVFDGYDTWKRIKLDYEIDIKITKQPLKKICYDGMFKESEENSTAIEIEDKTVFVNKQLLIDSSDYFRCLFSSEFCDSEKQMINIGLSTFDEFCMLLCTFHPPHEEKIEDHQIEQLLELAERFQMKITTDKICLHLLRNSKIGYNKKLWLAEKYRLPEVINGIFKNFPREHRQHWKFLKFYDLLSEETKRRIDAKD</sequence>
<evidence type="ECO:0000259" key="1">
    <source>
        <dbReference type="PROSITE" id="PS50097"/>
    </source>
</evidence>
<evidence type="ECO:0000313" key="3">
    <source>
        <dbReference type="Proteomes" id="UP000008068"/>
    </source>
</evidence>
<dbReference type="PANTHER" id="PTHR22744:SF14">
    <property type="entry name" value="BTB DOMAIN-CONTAINING PROTEIN-RELATED"/>
    <property type="match status" value="1"/>
</dbReference>
<proteinExistence type="predicted"/>
<dbReference type="Proteomes" id="UP000008068">
    <property type="component" value="Unassembled WGS sequence"/>
</dbReference>
<dbReference type="SMART" id="SM00225">
    <property type="entry name" value="BTB"/>
    <property type="match status" value="1"/>
</dbReference>
<dbReference type="PROSITE" id="PS50097">
    <property type="entry name" value="BTB"/>
    <property type="match status" value="1"/>
</dbReference>
<dbReference type="InterPro" id="IPR000210">
    <property type="entry name" value="BTB/POZ_dom"/>
</dbReference>
<dbReference type="PANTHER" id="PTHR22744">
    <property type="entry name" value="HELIX LOOP HELIX PROTEIN 21-RELATED"/>
    <property type="match status" value="1"/>
</dbReference>
<evidence type="ECO:0000313" key="2">
    <source>
        <dbReference type="EMBL" id="EGT57330.1"/>
    </source>
</evidence>
<dbReference type="AlphaFoldDB" id="G0NC84"/>
<keyword evidence="3" id="KW-1185">Reference proteome</keyword>